<dbReference type="AlphaFoldDB" id="W7E5I1"/>
<dbReference type="RefSeq" id="XP_014551966.1">
    <property type="nucleotide sequence ID" value="XM_014696480.1"/>
</dbReference>
<organism evidence="1 2">
    <name type="scientific">Bipolaris victoriae (strain FI3)</name>
    <name type="common">Victoria blight of oats agent</name>
    <name type="synonym">Cochliobolus victoriae</name>
    <dbReference type="NCBI Taxonomy" id="930091"/>
    <lineage>
        <taxon>Eukaryota</taxon>
        <taxon>Fungi</taxon>
        <taxon>Dikarya</taxon>
        <taxon>Ascomycota</taxon>
        <taxon>Pezizomycotina</taxon>
        <taxon>Dothideomycetes</taxon>
        <taxon>Pleosporomycetidae</taxon>
        <taxon>Pleosporales</taxon>
        <taxon>Pleosporineae</taxon>
        <taxon>Pleosporaceae</taxon>
        <taxon>Bipolaris</taxon>
    </lineage>
</organism>
<dbReference type="Proteomes" id="UP000054337">
    <property type="component" value="Unassembled WGS sequence"/>
</dbReference>
<protein>
    <submittedName>
        <fullName evidence="1">Uncharacterized protein</fullName>
    </submittedName>
</protein>
<dbReference type="EMBL" id="KI968812">
    <property type="protein sequence ID" value="EUN22389.1"/>
    <property type="molecule type" value="Genomic_DNA"/>
</dbReference>
<evidence type="ECO:0000313" key="2">
    <source>
        <dbReference type="Proteomes" id="UP000054337"/>
    </source>
</evidence>
<evidence type="ECO:0000313" key="1">
    <source>
        <dbReference type="EMBL" id="EUN22389.1"/>
    </source>
</evidence>
<dbReference type="OrthoDB" id="3934814at2759"/>
<sequence length="214" mass="24058">MLALDSLLKRPQHDKKGLDELLATTATDRNKRCKEADRLNRNADCVYSEMEQKRHNDELTSTILESLRTPNRRTQHDTPTFAGRNIASNAVYACITDVLSAFQSLVNGYKRLDGMIWKLQEDKMHPIVDTWKRDVEETENQLKLGARVALKNVREVLGAKVAGGDAKGLADEDGDMDMNVGGKAQLTCELLESLRYAERGVKRMTKGLPMNQGR</sequence>
<gene>
    <name evidence="1" type="ORF">COCVIDRAFT_111457</name>
</gene>
<reference evidence="1 2" key="1">
    <citation type="journal article" date="2013" name="PLoS Genet.">
        <title>Comparative genome structure, secondary metabolite, and effector coding capacity across Cochliobolus pathogens.</title>
        <authorList>
            <person name="Condon B.J."/>
            <person name="Leng Y."/>
            <person name="Wu D."/>
            <person name="Bushley K.E."/>
            <person name="Ohm R.A."/>
            <person name="Otillar R."/>
            <person name="Martin J."/>
            <person name="Schackwitz W."/>
            <person name="Grimwood J."/>
            <person name="MohdZainudin N."/>
            <person name="Xue C."/>
            <person name="Wang R."/>
            <person name="Manning V.A."/>
            <person name="Dhillon B."/>
            <person name="Tu Z.J."/>
            <person name="Steffenson B.J."/>
            <person name="Salamov A."/>
            <person name="Sun H."/>
            <person name="Lowry S."/>
            <person name="LaButti K."/>
            <person name="Han J."/>
            <person name="Copeland A."/>
            <person name="Lindquist E."/>
            <person name="Barry K."/>
            <person name="Schmutz J."/>
            <person name="Baker S.E."/>
            <person name="Ciuffetti L.M."/>
            <person name="Grigoriev I.V."/>
            <person name="Zhong S."/>
            <person name="Turgeon B.G."/>
        </authorList>
    </citation>
    <scope>NUCLEOTIDE SEQUENCE [LARGE SCALE GENOMIC DNA]</scope>
    <source>
        <strain evidence="1 2">FI3</strain>
    </source>
</reference>
<keyword evidence="2" id="KW-1185">Reference proteome</keyword>
<accession>W7E5I1</accession>
<dbReference type="HOGENOM" id="CLU_114175_0_0_1"/>
<proteinExistence type="predicted"/>
<dbReference type="GeneID" id="26249985"/>
<name>W7E5I1_BIPV3</name>